<dbReference type="SUPFAM" id="SSF53067">
    <property type="entry name" value="Actin-like ATPase domain"/>
    <property type="match status" value="2"/>
</dbReference>
<proteinExistence type="inferred from homology"/>
<evidence type="ECO:0000256" key="2">
    <source>
        <dbReference type="ARBA" id="ARBA00022679"/>
    </source>
</evidence>
<dbReference type="AlphaFoldDB" id="A0AA45QQQ7"/>
<evidence type="ECO:0000256" key="3">
    <source>
        <dbReference type="ARBA" id="ARBA00022777"/>
    </source>
</evidence>
<feature type="domain" description="Carbohydrate kinase FGGY N-terminal" evidence="4">
    <location>
        <begin position="18"/>
        <end position="243"/>
    </location>
</feature>
<dbReference type="PANTHER" id="PTHR43095">
    <property type="entry name" value="SUGAR KINASE"/>
    <property type="match status" value="1"/>
</dbReference>
<dbReference type="InterPro" id="IPR018484">
    <property type="entry name" value="FGGY_N"/>
</dbReference>
<evidence type="ECO:0000313" key="6">
    <source>
        <dbReference type="EMBL" id="QSE76168.1"/>
    </source>
</evidence>
<reference evidence="6 7" key="1">
    <citation type="submission" date="2021-02" db="EMBL/GenBank/DDBJ databases">
        <title>Complete genome sequence of Lactococcus lactis strain K_LL004.</title>
        <authorList>
            <person name="Kim H.B."/>
        </authorList>
    </citation>
    <scope>NUCLEOTIDE SEQUENCE [LARGE SCALE GENOMIC DNA]</scope>
    <source>
        <strain evidence="6 7">K_LL004</strain>
    </source>
</reference>
<evidence type="ECO:0000256" key="1">
    <source>
        <dbReference type="ARBA" id="ARBA00009156"/>
    </source>
</evidence>
<gene>
    <name evidence="6" type="ORF">JW886_06770</name>
</gene>
<dbReference type="Pfam" id="PF00370">
    <property type="entry name" value="FGGY_N"/>
    <property type="match status" value="1"/>
</dbReference>
<dbReference type="KEGG" id="lti:JW886_06770"/>
<dbReference type="EMBL" id="CP070872">
    <property type="protein sequence ID" value="QSE76168.1"/>
    <property type="molecule type" value="Genomic_DNA"/>
</dbReference>
<dbReference type="Gene3D" id="3.30.420.40">
    <property type="match status" value="2"/>
</dbReference>
<dbReference type="CDD" id="cd07809">
    <property type="entry name" value="ASKHA_NBD_FGGY_BaXK-like"/>
    <property type="match status" value="1"/>
</dbReference>
<dbReference type="Pfam" id="PF02782">
    <property type="entry name" value="FGGY_C"/>
    <property type="match status" value="1"/>
</dbReference>
<dbReference type="InterPro" id="IPR050406">
    <property type="entry name" value="FGGY_Carb_Kinase"/>
</dbReference>
<keyword evidence="7" id="KW-1185">Reference proteome</keyword>
<protein>
    <submittedName>
        <fullName evidence="6">FGGY-family carbohydrate kinase</fullName>
    </submittedName>
</protein>
<dbReference type="InterPro" id="IPR043129">
    <property type="entry name" value="ATPase_NBD"/>
</dbReference>
<dbReference type="GO" id="GO:0005975">
    <property type="term" value="P:carbohydrate metabolic process"/>
    <property type="evidence" value="ECO:0007669"/>
    <property type="project" value="InterPro"/>
</dbReference>
<evidence type="ECO:0000259" key="5">
    <source>
        <dbReference type="Pfam" id="PF02782"/>
    </source>
</evidence>
<dbReference type="RefSeq" id="WP_205871648.1">
    <property type="nucleotide sequence ID" value="NZ_CP070872.1"/>
</dbReference>
<sequence length="533" mass="59072">MEASKAEEMLDIVDVRTYLGIEFGSTRIKAVLIDSRFHTIASGSYEWENQFVEGYWTYSTEEIWKGLRVSYRALATEVYEKYGLLLEKVGSIGFSAMMHGYMPFDQSGKLLVPFRTWRNSTTKEAAKQLTSLFEHNIPERWSIAHYYQAIVNHEKHVDQVDYLTTLAGYVHWQLTGKKVLGIGDASGMFPIDNLSKSYDEHLINKFEENLKKMHHSVHLKTILPKVLLAGEEAGVLSEQGAYLIDPTGSLKPGIPLCPPEGDAGTGMVATNSIGVRTGNVSVGTSAFAMIVLEKPLAKVYPEIDIVTTPEGNLVAMVHANNCTSDINAWIKLFEEFTASLGLEVNREKIFTLLFNKALEADEDLGGLLSYGYFSGENITGISEGRPVFVRQPDSNFNLANFMRTHLSSAFGAMRIGMDILKEEKIVIEELVGHGGLFKTPRVGQQILAAALQKPITVMETAGEGGAWGMAVLAAFQASHSNCLSDYLNQVVFADAPCVTLQPLEKDERAYDDFIARYQTGLEIERVAVEKLRS</sequence>
<accession>A0AA45QQQ7</accession>
<evidence type="ECO:0000313" key="7">
    <source>
        <dbReference type="Proteomes" id="UP000663608"/>
    </source>
</evidence>
<dbReference type="InterPro" id="IPR018485">
    <property type="entry name" value="FGGY_C"/>
</dbReference>
<dbReference type="Proteomes" id="UP000663608">
    <property type="component" value="Chromosome"/>
</dbReference>
<dbReference type="PANTHER" id="PTHR43095:SF5">
    <property type="entry name" value="XYLULOSE KINASE"/>
    <property type="match status" value="1"/>
</dbReference>
<evidence type="ECO:0000259" key="4">
    <source>
        <dbReference type="Pfam" id="PF00370"/>
    </source>
</evidence>
<comment type="similarity">
    <text evidence="1">Belongs to the FGGY kinase family.</text>
</comment>
<name>A0AA45QQQ7_9LACT</name>
<organism evidence="6 7">
    <name type="scientific">Lactococcus taiwanensis</name>
    <dbReference type="NCBI Taxonomy" id="1151742"/>
    <lineage>
        <taxon>Bacteria</taxon>
        <taxon>Bacillati</taxon>
        <taxon>Bacillota</taxon>
        <taxon>Bacilli</taxon>
        <taxon>Lactobacillales</taxon>
        <taxon>Streptococcaceae</taxon>
        <taxon>Lactococcus</taxon>
    </lineage>
</organism>
<keyword evidence="2" id="KW-0808">Transferase</keyword>
<keyword evidence="3 6" id="KW-0418">Kinase</keyword>
<feature type="domain" description="Carbohydrate kinase FGGY C-terminal" evidence="5">
    <location>
        <begin position="279"/>
        <end position="476"/>
    </location>
</feature>
<dbReference type="GO" id="GO:0016301">
    <property type="term" value="F:kinase activity"/>
    <property type="evidence" value="ECO:0007669"/>
    <property type="project" value="UniProtKB-KW"/>
</dbReference>